<dbReference type="Proteomes" id="UP000006431">
    <property type="component" value="Unassembled WGS sequence"/>
</dbReference>
<keyword evidence="2" id="KW-0732">Signal</keyword>
<proteinExistence type="predicted"/>
<dbReference type="PATRIC" id="fig|929558.5.peg.886"/>
<dbReference type="EMBL" id="AFRZ01000001">
    <property type="protein sequence ID" value="EHP29415.1"/>
    <property type="molecule type" value="Genomic_DNA"/>
</dbReference>
<feature type="coiled-coil region" evidence="1">
    <location>
        <begin position="182"/>
        <end position="217"/>
    </location>
</feature>
<feature type="chain" id="PRO_5002843269" evidence="2">
    <location>
        <begin position="17"/>
        <end position="223"/>
    </location>
</feature>
<organism evidence="3 4">
    <name type="scientific">Sulfurimonas gotlandica (strain DSM 19862 / JCM 16533 / GD1)</name>
    <dbReference type="NCBI Taxonomy" id="929558"/>
    <lineage>
        <taxon>Bacteria</taxon>
        <taxon>Pseudomonadati</taxon>
        <taxon>Campylobacterota</taxon>
        <taxon>Epsilonproteobacteria</taxon>
        <taxon>Campylobacterales</taxon>
        <taxon>Sulfurimonadaceae</taxon>
        <taxon>Sulfurimonas</taxon>
    </lineage>
</organism>
<accession>H1FXI3</accession>
<feature type="signal peptide" evidence="2">
    <location>
        <begin position="1"/>
        <end position="16"/>
    </location>
</feature>
<reference evidence="3 4" key="1">
    <citation type="journal article" date="2012" name="Proc. Natl. Acad. Sci. U.S.A.">
        <title>Genome and physiology of a model Epsilonproteobacterium responsible for sulfide detoxification in marine oxygen depletion zones.</title>
        <authorList>
            <person name="Grote J."/>
            <person name="Schott T."/>
            <person name="Bruckner C.G."/>
            <person name="Glockner F.O."/>
            <person name="Jost G."/>
            <person name="Teeling H."/>
            <person name="Labrenz M."/>
            <person name="Jurgens K."/>
        </authorList>
    </citation>
    <scope>NUCLEOTIDE SEQUENCE [LARGE SCALE GENOMIC DNA]</scope>
    <source>
        <strain evidence="3 4">GD1</strain>
    </source>
</reference>
<gene>
    <name evidence="3" type="ORF">SMGD1_0888</name>
</gene>
<keyword evidence="4" id="KW-1185">Reference proteome</keyword>
<name>B6BM11_SULGG</name>
<dbReference type="HOGENOM" id="CLU_1239603_0_0_7"/>
<sequence length="223" mass="26022">MIKLVILALLATFLMAQNPKVYSALGDVIYNNVDNIEKLKDMPEFSQYEKKIDSYVKEVYKAKDLGYAIEAGDKNIDKKKYLQTIRELSKTNDFFHRTTVNSYKSSLISQDNELFFKTVNSGLMDTSKHKSEILEYYFAHCTDMNATGVIQKYLDEDEMLKEKQDSSKKHGLSIKEIQEAKIKRIREKDKEKQESIQKTLEEELIKKKSEIRKEQVEELAKPN</sequence>
<protein>
    <submittedName>
        <fullName evidence="3">Uncharacterized protein</fullName>
    </submittedName>
</protein>
<dbReference type="OrthoDB" id="5334822at2"/>
<dbReference type="AlphaFoldDB" id="B6BM11"/>
<keyword evidence="1" id="KW-0175">Coiled coil</keyword>
<comment type="caution">
    <text evidence="3">The sequence shown here is derived from an EMBL/GenBank/DDBJ whole genome shotgun (WGS) entry which is preliminary data.</text>
</comment>
<evidence type="ECO:0000313" key="3">
    <source>
        <dbReference type="EMBL" id="EHP29415.1"/>
    </source>
</evidence>
<accession>B6BM11</accession>
<evidence type="ECO:0000256" key="2">
    <source>
        <dbReference type="SAM" id="SignalP"/>
    </source>
</evidence>
<evidence type="ECO:0000256" key="1">
    <source>
        <dbReference type="SAM" id="Coils"/>
    </source>
</evidence>
<evidence type="ECO:0000313" key="4">
    <source>
        <dbReference type="Proteomes" id="UP000006431"/>
    </source>
</evidence>
<dbReference type="RefSeq" id="WP_008339055.1">
    <property type="nucleotide sequence ID" value="NZ_AFRZ01000001.1"/>
</dbReference>